<evidence type="ECO:0000313" key="1">
    <source>
        <dbReference type="EMBL" id="KAF0034224.1"/>
    </source>
</evidence>
<protein>
    <submittedName>
        <fullName evidence="1">Uncharacterized protein</fullName>
    </submittedName>
</protein>
<evidence type="ECO:0000313" key="2">
    <source>
        <dbReference type="Proteomes" id="UP000438429"/>
    </source>
</evidence>
<comment type="caution">
    <text evidence="1">The sequence shown here is derived from an EMBL/GenBank/DDBJ whole genome shotgun (WGS) entry which is preliminary data.</text>
</comment>
<sequence>MGSRRNIRLTNEMTFEGTYCKSLSSLQLVQKQGGTKAEKRRRICRDNAASSEIPCDNSPLRLCVMQRSRQKEAVDTHAGKGGSALPLQTVTAPDSLTGRRARNASEGSQAKKVGNYYIISFTVCPNKSSDSYDEDVSFVGVRMPFCIVWRKKEKKCLHEYKVNPFLDIKNVCNYGFCEYDIQTVPEHHSREKNPDQSVLVPSQSVNANFVSPRETTEVPKSSPETGGAVASVGFRPFLPFTVTRRVRLLLLKGEDLLLVSQSTPMTYRQTVRFRGSKGEKGRVKRGSA</sequence>
<reference evidence="1 2" key="1">
    <citation type="submission" date="2019-06" db="EMBL/GenBank/DDBJ databases">
        <title>Draft genomes of female and male turbot (Scophthalmus maximus).</title>
        <authorList>
            <person name="Xu H."/>
            <person name="Xu X.-W."/>
            <person name="Shao C."/>
            <person name="Chen S."/>
        </authorList>
    </citation>
    <scope>NUCLEOTIDE SEQUENCE [LARGE SCALE GENOMIC DNA]</scope>
    <source>
        <strain evidence="1">Ysfricsl-2016a</strain>
        <tissue evidence="1">Blood</tissue>
    </source>
</reference>
<dbReference type="Proteomes" id="UP000438429">
    <property type="component" value="Unassembled WGS sequence"/>
</dbReference>
<gene>
    <name evidence="1" type="ORF">F2P81_014290</name>
</gene>
<dbReference type="EMBL" id="VEVO01000012">
    <property type="protein sequence ID" value="KAF0034224.1"/>
    <property type="molecule type" value="Genomic_DNA"/>
</dbReference>
<name>A0A6A4ST62_SCOMX</name>
<organism evidence="1 2">
    <name type="scientific">Scophthalmus maximus</name>
    <name type="common">Turbot</name>
    <name type="synonym">Psetta maxima</name>
    <dbReference type="NCBI Taxonomy" id="52904"/>
    <lineage>
        <taxon>Eukaryota</taxon>
        <taxon>Metazoa</taxon>
        <taxon>Chordata</taxon>
        <taxon>Craniata</taxon>
        <taxon>Vertebrata</taxon>
        <taxon>Euteleostomi</taxon>
        <taxon>Actinopterygii</taxon>
        <taxon>Neopterygii</taxon>
        <taxon>Teleostei</taxon>
        <taxon>Neoteleostei</taxon>
        <taxon>Acanthomorphata</taxon>
        <taxon>Carangaria</taxon>
        <taxon>Pleuronectiformes</taxon>
        <taxon>Pleuronectoidei</taxon>
        <taxon>Scophthalmidae</taxon>
        <taxon>Scophthalmus</taxon>
    </lineage>
</organism>
<dbReference type="AlphaFoldDB" id="A0A6A4ST62"/>
<proteinExistence type="predicted"/>
<accession>A0A6A4ST62</accession>